<dbReference type="PANTHER" id="PTHR10934:SF2">
    <property type="entry name" value="LARGE RIBOSOMAL SUBUNIT PROTEIN EL18"/>
    <property type="match status" value="1"/>
</dbReference>
<sequence>MSRHNRPPLSLKHIAKYMKGKESRTCVIVGSVLDDPRLINAPENLQLVALRVSETARARIEAAGGKVLTLDQFAVQNPTGANTVLLRGKKTARESYKHFGKAPGSKNSHARPYVRSHGRKFEKARGRR</sequence>
<dbReference type="PANTHER" id="PTHR10934">
    <property type="entry name" value="60S RIBOSOMAL PROTEIN L18"/>
    <property type="match status" value="1"/>
</dbReference>
<feature type="compositionally biased region" description="Basic and acidic residues" evidence="4">
    <location>
        <begin position="119"/>
        <end position="128"/>
    </location>
</feature>
<dbReference type="EMBL" id="CAJZBQ010000005">
    <property type="protein sequence ID" value="CAG9311796.1"/>
    <property type="molecule type" value="Genomic_DNA"/>
</dbReference>
<dbReference type="GO" id="GO:0003735">
    <property type="term" value="F:structural constituent of ribosome"/>
    <property type="evidence" value="ECO:0007669"/>
    <property type="project" value="InterPro"/>
</dbReference>
<feature type="region of interest" description="Disordered" evidence="4">
    <location>
        <begin position="97"/>
        <end position="128"/>
    </location>
</feature>
<feature type="compositionally biased region" description="Basic residues" evidence="4">
    <location>
        <begin position="108"/>
        <end position="118"/>
    </location>
</feature>
<dbReference type="InterPro" id="IPR000039">
    <property type="entry name" value="Ribosomal_eL18"/>
</dbReference>
<dbReference type="GO" id="GO:0003723">
    <property type="term" value="F:RNA binding"/>
    <property type="evidence" value="ECO:0007669"/>
    <property type="project" value="TreeGrafter"/>
</dbReference>
<dbReference type="Pfam" id="PF17135">
    <property type="entry name" value="Ribosomal_L18"/>
    <property type="match status" value="1"/>
</dbReference>
<evidence type="ECO:0000256" key="3">
    <source>
        <dbReference type="ARBA" id="ARBA00023274"/>
    </source>
</evidence>
<feature type="domain" description="Large ribosomal subunit protein uL15/eL18" evidence="5">
    <location>
        <begin position="1"/>
        <end position="128"/>
    </location>
</feature>
<keyword evidence="2" id="KW-0689">Ribosomal protein</keyword>
<evidence type="ECO:0000313" key="6">
    <source>
        <dbReference type="EMBL" id="CAG9311796.1"/>
    </source>
</evidence>
<dbReference type="SUPFAM" id="SSF52080">
    <property type="entry name" value="Ribosomal proteins L15p and L18e"/>
    <property type="match status" value="1"/>
</dbReference>
<evidence type="ECO:0000313" key="7">
    <source>
        <dbReference type="Proteomes" id="UP001162131"/>
    </source>
</evidence>
<dbReference type="Gene3D" id="3.100.10.10">
    <property type="match status" value="1"/>
</dbReference>
<dbReference type="Proteomes" id="UP001162131">
    <property type="component" value="Unassembled WGS sequence"/>
</dbReference>
<evidence type="ECO:0000256" key="4">
    <source>
        <dbReference type="SAM" id="MobiDB-lite"/>
    </source>
</evidence>
<evidence type="ECO:0000259" key="5">
    <source>
        <dbReference type="Pfam" id="PF17135"/>
    </source>
</evidence>
<gene>
    <name evidence="6" type="ORF">BSTOLATCC_MIC5056</name>
</gene>
<dbReference type="AlphaFoldDB" id="A0AAU9IEJ9"/>
<name>A0AAU9IEJ9_9CILI</name>
<dbReference type="InterPro" id="IPR036227">
    <property type="entry name" value="Ribosomal_uL15/eL18_sf"/>
</dbReference>
<comment type="similarity">
    <text evidence="1">Belongs to the eukaryotic ribosomal protein eL18 family.</text>
</comment>
<reference evidence="6" key="1">
    <citation type="submission" date="2021-09" db="EMBL/GenBank/DDBJ databases">
        <authorList>
            <consortium name="AG Swart"/>
            <person name="Singh M."/>
            <person name="Singh A."/>
            <person name="Seah K."/>
            <person name="Emmerich C."/>
        </authorList>
    </citation>
    <scope>NUCLEOTIDE SEQUENCE</scope>
    <source>
        <strain evidence="6">ATCC30299</strain>
    </source>
</reference>
<proteinExistence type="inferred from homology"/>
<comment type="caution">
    <text evidence="6">The sequence shown here is derived from an EMBL/GenBank/DDBJ whole genome shotgun (WGS) entry which is preliminary data.</text>
</comment>
<organism evidence="6 7">
    <name type="scientific">Blepharisma stoltei</name>
    <dbReference type="NCBI Taxonomy" id="1481888"/>
    <lineage>
        <taxon>Eukaryota</taxon>
        <taxon>Sar</taxon>
        <taxon>Alveolata</taxon>
        <taxon>Ciliophora</taxon>
        <taxon>Postciliodesmatophora</taxon>
        <taxon>Heterotrichea</taxon>
        <taxon>Heterotrichida</taxon>
        <taxon>Blepharismidae</taxon>
        <taxon>Blepharisma</taxon>
    </lineage>
</organism>
<keyword evidence="3" id="KW-0687">Ribonucleoprotein</keyword>
<evidence type="ECO:0000256" key="2">
    <source>
        <dbReference type="ARBA" id="ARBA00022980"/>
    </source>
</evidence>
<protein>
    <recommendedName>
        <fullName evidence="5">Large ribosomal subunit protein uL15/eL18 domain-containing protein</fullName>
    </recommendedName>
</protein>
<dbReference type="GO" id="GO:0022625">
    <property type="term" value="C:cytosolic large ribosomal subunit"/>
    <property type="evidence" value="ECO:0007669"/>
    <property type="project" value="TreeGrafter"/>
</dbReference>
<dbReference type="InterPro" id="IPR021131">
    <property type="entry name" value="Ribosomal_uL15/eL18"/>
</dbReference>
<accession>A0AAU9IEJ9</accession>
<keyword evidence="7" id="KW-1185">Reference proteome</keyword>
<dbReference type="GO" id="GO:0006412">
    <property type="term" value="P:translation"/>
    <property type="evidence" value="ECO:0007669"/>
    <property type="project" value="InterPro"/>
</dbReference>
<evidence type="ECO:0000256" key="1">
    <source>
        <dbReference type="ARBA" id="ARBA00006815"/>
    </source>
</evidence>